<accession>A0A835IZB1</accession>
<sequence>MKGPNDDGYNPGPPGKGKGKGPMILELNTPDSNLGTGQHFNEDWMINDNPVNSEVIFPDQLVFNHQLPAIHFNTLPQQTFYAGASQIEPSNPNVVPLVDLTTQLDGKKAKQMNQFKRQEISQGKAADTDGNFTQVQTEVVDSYNMDREQRRKTPLHESDLEQVRLAFEVDTAGSPSFILCNKLKQCQKNLKWWNKNIFGLLDTKMQDAQHRLEQIQYEILSQTNPGDDLFAAEHTQIQRYNDLLVQQATHWGQKFCSDWEGNSSADCFASHAVSLASSDTWRAHPVVENTSWSLDDLSFLPPFSSVWLHRSPVLAASVLAFDAWGFYCPSVPREG</sequence>
<dbReference type="Proteomes" id="UP000631114">
    <property type="component" value="Unassembled WGS sequence"/>
</dbReference>
<gene>
    <name evidence="2" type="ORF">IFM89_022392</name>
</gene>
<feature type="compositionally biased region" description="Low complexity" evidence="1">
    <location>
        <begin position="1"/>
        <end position="10"/>
    </location>
</feature>
<comment type="caution">
    <text evidence="2">The sequence shown here is derived from an EMBL/GenBank/DDBJ whole genome shotgun (WGS) entry which is preliminary data.</text>
</comment>
<protein>
    <submittedName>
        <fullName evidence="2">Uncharacterized protein</fullName>
    </submittedName>
</protein>
<feature type="region of interest" description="Disordered" evidence="1">
    <location>
        <begin position="1"/>
        <end position="24"/>
    </location>
</feature>
<name>A0A835IZB1_9MAGN</name>
<dbReference type="EMBL" id="JADFTS010000001">
    <property type="protein sequence ID" value="KAF9625407.1"/>
    <property type="molecule type" value="Genomic_DNA"/>
</dbReference>
<organism evidence="2 3">
    <name type="scientific">Coptis chinensis</name>
    <dbReference type="NCBI Taxonomy" id="261450"/>
    <lineage>
        <taxon>Eukaryota</taxon>
        <taxon>Viridiplantae</taxon>
        <taxon>Streptophyta</taxon>
        <taxon>Embryophyta</taxon>
        <taxon>Tracheophyta</taxon>
        <taxon>Spermatophyta</taxon>
        <taxon>Magnoliopsida</taxon>
        <taxon>Ranunculales</taxon>
        <taxon>Ranunculaceae</taxon>
        <taxon>Coptidoideae</taxon>
        <taxon>Coptis</taxon>
    </lineage>
</organism>
<dbReference type="OrthoDB" id="1935089at2759"/>
<dbReference type="AlphaFoldDB" id="A0A835IZB1"/>
<reference evidence="2 3" key="1">
    <citation type="submission" date="2020-10" db="EMBL/GenBank/DDBJ databases">
        <title>The Coptis chinensis genome and diversification of protoberbering-type alkaloids.</title>
        <authorList>
            <person name="Wang B."/>
            <person name="Shu S."/>
            <person name="Song C."/>
            <person name="Liu Y."/>
        </authorList>
    </citation>
    <scope>NUCLEOTIDE SEQUENCE [LARGE SCALE GENOMIC DNA]</scope>
    <source>
        <strain evidence="2">HL-2020</strain>
        <tissue evidence="2">Leaf</tissue>
    </source>
</reference>
<proteinExistence type="predicted"/>
<evidence type="ECO:0000313" key="2">
    <source>
        <dbReference type="EMBL" id="KAF9625407.1"/>
    </source>
</evidence>
<evidence type="ECO:0000256" key="1">
    <source>
        <dbReference type="SAM" id="MobiDB-lite"/>
    </source>
</evidence>
<evidence type="ECO:0000313" key="3">
    <source>
        <dbReference type="Proteomes" id="UP000631114"/>
    </source>
</evidence>
<keyword evidence="3" id="KW-1185">Reference proteome</keyword>